<dbReference type="PANTHER" id="PTHR34820">
    <property type="entry name" value="INNER MEMBRANE PROTEIN YEBZ"/>
    <property type="match status" value="1"/>
</dbReference>
<evidence type="ECO:0000313" key="9">
    <source>
        <dbReference type="EMBL" id="MFC3712992.1"/>
    </source>
</evidence>
<comment type="similarity">
    <text evidence="2">Belongs to the CopC family.</text>
</comment>
<proteinExistence type="inferred from homology"/>
<dbReference type="EMBL" id="JBHRXV010000009">
    <property type="protein sequence ID" value="MFC3712992.1"/>
    <property type="molecule type" value="Genomic_DNA"/>
</dbReference>
<dbReference type="Gene3D" id="2.60.40.1220">
    <property type="match status" value="1"/>
</dbReference>
<dbReference type="InterPro" id="IPR014755">
    <property type="entry name" value="Cu-Rt/internalin_Ig-like"/>
</dbReference>
<comment type="caution">
    <text evidence="9">The sequence shown here is derived from an EMBL/GenBank/DDBJ whole genome shotgun (WGS) entry which is preliminary data.</text>
</comment>
<feature type="signal peptide" evidence="7">
    <location>
        <begin position="1"/>
        <end position="21"/>
    </location>
</feature>
<evidence type="ECO:0000256" key="3">
    <source>
        <dbReference type="ARBA" id="ARBA00022723"/>
    </source>
</evidence>
<reference evidence="10" key="1">
    <citation type="journal article" date="2019" name="Int. J. Syst. Evol. Microbiol.">
        <title>The Global Catalogue of Microorganisms (GCM) 10K type strain sequencing project: providing services to taxonomists for standard genome sequencing and annotation.</title>
        <authorList>
            <consortium name="The Broad Institute Genomics Platform"/>
            <consortium name="The Broad Institute Genome Sequencing Center for Infectious Disease"/>
            <person name="Wu L."/>
            <person name="Ma J."/>
        </authorList>
    </citation>
    <scope>NUCLEOTIDE SEQUENCE [LARGE SCALE GENOMIC DNA]</scope>
    <source>
        <strain evidence="10">KCTC 42644</strain>
    </source>
</reference>
<evidence type="ECO:0000256" key="1">
    <source>
        <dbReference type="ARBA" id="ARBA00004418"/>
    </source>
</evidence>
<dbReference type="Pfam" id="PF04234">
    <property type="entry name" value="CopC"/>
    <property type="match status" value="1"/>
</dbReference>
<gene>
    <name evidence="9" type="primary">copC</name>
    <name evidence="9" type="ORF">ACFOMD_10440</name>
</gene>
<name>A0ABV7XA69_9SPHN</name>
<comment type="subcellular location">
    <subcellularLocation>
        <location evidence="1">Periplasm</location>
    </subcellularLocation>
</comment>
<keyword evidence="6" id="KW-0186">Copper</keyword>
<dbReference type="RefSeq" id="WP_380860953.1">
    <property type="nucleotide sequence ID" value="NZ_JBHRXV010000009.1"/>
</dbReference>
<sequence length="118" mass="12144">MMRPLLPLLAAALLASTAPLAAHPSIMKVTPTVNATVKSPADLRILFSEAVMAPLSGIALTGPGGRAVATGKASTAQGGRELIVPVSGKLAPGTYHAKWHIVSSDTHRVEGHFAFTVQ</sequence>
<evidence type="ECO:0000256" key="2">
    <source>
        <dbReference type="ARBA" id="ARBA00010509"/>
    </source>
</evidence>
<keyword evidence="5" id="KW-0574">Periplasm</keyword>
<dbReference type="InterPro" id="IPR032694">
    <property type="entry name" value="CopC/D"/>
</dbReference>
<feature type="domain" description="CopC" evidence="8">
    <location>
        <begin position="23"/>
        <end position="117"/>
    </location>
</feature>
<evidence type="ECO:0000256" key="4">
    <source>
        <dbReference type="ARBA" id="ARBA00022729"/>
    </source>
</evidence>
<dbReference type="InterPro" id="IPR007348">
    <property type="entry name" value="CopC_dom"/>
</dbReference>
<dbReference type="InterPro" id="IPR047685">
    <property type="entry name" value="CopC-like"/>
</dbReference>
<feature type="chain" id="PRO_5045575184" evidence="7">
    <location>
        <begin position="22"/>
        <end position="118"/>
    </location>
</feature>
<keyword evidence="3" id="KW-0479">Metal-binding</keyword>
<keyword evidence="4 7" id="KW-0732">Signal</keyword>
<dbReference type="InterPro" id="IPR014756">
    <property type="entry name" value="Ig_E-set"/>
</dbReference>
<evidence type="ECO:0000256" key="5">
    <source>
        <dbReference type="ARBA" id="ARBA00022764"/>
    </source>
</evidence>
<dbReference type="NCBIfam" id="NF033814">
    <property type="entry name" value="copper_CopC"/>
    <property type="match status" value="1"/>
</dbReference>
<evidence type="ECO:0000256" key="7">
    <source>
        <dbReference type="SAM" id="SignalP"/>
    </source>
</evidence>
<organism evidence="9 10">
    <name type="scientific">Sphingoaurantiacus capsulatus</name>
    <dbReference type="NCBI Taxonomy" id="1771310"/>
    <lineage>
        <taxon>Bacteria</taxon>
        <taxon>Pseudomonadati</taxon>
        <taxon>Pseudomonadota</taxon>
        <taxon>Alphaproteobacteria</taxon>
        <taxon>Sphingomonadales</taxon>
        <taxon>Sphingosinicellaceae</taxon>
        <taxon>Sphingoaurantiacus</taxon>
    </lineage>
</organism>
<dbReference type="PANTHER" id="PTHR34820:SF4">
    <property type="entry name" value="INNER MEMBRANE PROTEIN YEBZ"/>
    <property type="match status" value="1"/>
</dbReference>
<keyword evidence="10" id="KW-1185">Reference proteome</keyword>
<evidence type="ECO:0000259" key="8">
    <source>
        <dbReference type="Pfam" id="PF04234"/>
    </source>
</evidence>
<dbReference type="SUPFAM" id="SSF81296">
    <property type="entry name" value="E set domains"/>
    <property type="match status" value="1"/>
</dbReference>
<accession>A0ABV7XA69</accession>
<evidence type="ECO:0000256" key="6">
    <source>
        <dbReference type="ARBA" id="ARBA00023008"/>
    </source>
</evidence>
<evidence type="ECO:0000313" key="10">
    <source>
        <dbReference type="Proteomes" id="UP001595615"/>
    </source>
</evidence>
<dbReference type="Proteomes" id="UP001595615">
    <property type="component" value="Unassembled WGS sequence"/>
</dbReference>
<protein>
    <submittedName>
        <fullName evidence="9">Copper homeostasis periplasmic binding protein CopC</fullName>
    </submittedName>
</protein>